<evidence type="ECO:0000313" key="2">
    <source>
        <dbReference type="EMBL" id="KFM69051.1"/>
    </source>
</evidence>
<dbReference type="EMBL" id="KK116903">
    <property type="protein sequence ID" value="KFM69051.1"/>
    <property type="molecule type" value="Genomic_DNA"/>
</dbReference>
<dbReference type="AlphaFoldDB" id="A0A087TVB2"/>
<keyword evidence="1" id="KW-0732">Signal</keyword>
<proteinExistence type="predicted"/>
<sequence length="56" mass="5799">MGSSWAWGATVLTVESLLMSAVTFGPSTSISPSTPCRIGGVPTTHTITFFANPTLI</sequence>
<feature type="chain" id="PRO_5001829986" evidence="1">
    <location>
        <begin position="22"/>
        <end position="56"/>
    </location>
</feature>
<evidence type="ECO:0000313" key="3">
    <source>
        <dbReference type="Proteomes" id="UP000054359"/>
    </source>
</evidence>
<name>A0A087TVB2_STEMI</name>
<feature type="signal peptide" evidence="1">
    <location>
        <begin position="1"/>
        <end position="21"/>
    </location>
</feature>
<reference evidence="2 3" key="1">
    <citation type="submission" date="2013-11" db="EMBL/GenBank/DDBJ databases">
        <title>Genome sequencing of Stegodyphus mimosarum.</title>
        <authorList>
            <person name="Bechsgaard J."/>
        </authorList>
    </citation>
    <scope>NUCLEOTIDE SEQUENCE [LARGE SCALE GENOMIC DNA]</scope>
</reference>
<feature type="non-terminal residue" evidence="2">
    <location>
        <position position="56"/>
    </location>
</feature>
<dbReference type="OrthoDB" id="10584592at2759"/>
<evidence type="ECO:0000256" key="1">
    <source>
        <dbReference type="SAM" id="SignalP"/>
    </source>
</evidence>
<dbReference type="Proteomes" id="UP000054359">
    <property type="component" value="Unassembled WGS sequence"/>
</dbReference>
<organism evidence="2 3">
    <name type="scientific">Stegodyphus mimosarum</name>
    <name type="common">African social velvet spider</name>
    <dbReference type="NCBI Taxonomy" id="407821"/>
    <lineage>
        <taxon>Eukaryota</taxon>
        <taxon>Metazoa</taxon>
        <taxon>Ecdysozoa</taxon>
        <taxon>Arthropoda</taxon>
        <taxon>Chelicerata</taxon>
        <taxon>Arachnida</taxon>
        <taxon>Araneae</taxon>
        <taxon>Araneomorphae</taxon>
        <taxon>Entelegynae</taxon>
        <taxon>Eresoidea</taxon>
        <taxon>Eresidae</taxon>
        <taxon>Stegodyphus</taxon>
    </lineage>
</organism>
<keyword evidence="3" id="KW-1185">Reference proteome</keyword>
<accession>A0A087TVB2</accession>
<protein>
    <submittedName>
        <fullName evidence="2">Uncharacterized protein</fullName>
    </submittedName>
</protein>
<gene>
    <name evidence="2" type="ORF">X975_11939</name>
</gene>